<dbReference type="PANTHER" id="PTHR46243:SF1">
    <property type="entry name" value="BIS(5'-ADENOSYL)-TRIPHOSPHATASE"/>
    <property type="match status" value="1"/>
</dbReference>
<evidence type="ECO:0000256" key="3">
    <source>
        <dbReference type="PIRSR" id="PIRSR639383-1"/>
    </source>
</evidence>
<accession>A0A4U0TZW9</accession>
<feature type="domain" description="HIT" evidence="7">
    <location>
        <begin position="7"/>
        <end position="114"/>
    </location>
</feature>
<evidence type="ECO:0000256" key="6">
    <source>
        <dbReference type="SAM" id="MobiDB-lite"/>
    </source>
</evidence>
<dbReference type="Proteomes" id="UP000310066">
    <property type="component" value="Unassembled WGS sequence"/>
</dbReference>
<feature type="region of interest" description="Disordered" evidence="6">
    <location>
        <begin position="243"/>
        <end position="270"/>
    </location>
</feature>
<feature type="active site" description="Tele-AMP-histidine intermediate" evidence="3">
    <location>
        <position position="101"/>
    </location>
</feature>
<dbReference type="CDD" id="cd01275">
    <property type="entry name" value="FHIT"/>
    <property type="match status" value="1"/>
</dbReference>
<dbReference type="FunFam" id="3.30.428.10:FF:000011">
    <property type="entry name" value="Fragile histidine triad"/>
    <property type="match status" value="1"/>
</dbReference>
<reference evidence="8 9" key="1">
    <citation type="submission" date="2017-03" db="EMBL/GenBank/DDBJ databases">
        <title>Genomes of endolithic fungi from Antarctica.</title>
        <authorList>
            <person name="Coleine C."/>
            <person name="Masonjones S."/>
            <person name="Stajich J.E."/>
        </authorList>
    </citation>
    <scope>NUCLEOTIDE SEQUENCE [LARGE SCALE GENOMIC DNA]</scope>
    <source>
        <strain evidence="8 9">CCFEE 5311</strain>
    </source>
</reference>
<gene>
    <name evidence="8" type="ORF">B0A54_16422</name>
</gene>
<dbReference type="InterPro" id="IPR051884">
    <property type="entry name" value="Bis(5'-adenosyl)-TPase_reg"/>
</dbReference>
<evidence type="ECO:0000313" key="9">
    <source>
        <dbReference type="Proteomes" id="UP000310066"/>
    </source>
</evidence>
<feature type="binding site" evidence="4">
    <location>
        <position position="103"/>
    </location>
    <ligand>
        <name>substrate</name>
    </ligand>
</feature>
<dbReference type="EMBL" id="NAJP01000122">
    <property type="protein sequence ID" value="TKA28047.1"/>
    <property type="molecule type" value="Genomic_DNA"/>
</dbReference>
<evidence type="ECO:0000313" key="8">
    <source>
        <dbReference type="EMBL" id="TKA28047.1"/>
    </source>
</evidence>
<evidence type="ECO:0000256" key="4">
    <source>
        <dbReference type="PIRSR" id="PIRSR639383-2"/>
    </source>
</evidence>
<protein>
    <recommendedName>
        <fullName evidence="7">HIT domain-containing protein</fullName>
    </recommendedName>
</protein>
<dbReference type="InterPro" id="IPR011146">
    <property type="entry name" value="HIT-like"/>
</dbReference>
<organism evidence="8 9">
    <name type="scientific">Friedmanniomyces endolithicus</name>
    <dbReference type="NCBI Taxonomy" id="329885"/>
    <lineage>
        <taxon>Eukaryota</taxon>
        <taxon>Fungi</taxon>
        <taxon>Dikarya</taxon>
        <taxon>Ascomycota</taxon>
        <taxon>Pezizomycotina</taxon>
        <taxon>Dothideomycetes</taxon>
        <taxon>Dothideomycetidae</taxon>
        <taxon>Mycosphaerellales</taxon>
        <taxon>Teratosphaeriaceae</taxon>
        <taxon>Friedmanniomyces</taxon>
    </lineage>
</organism>
<evidence type="ECO:0000256" key="5">
    <source>
        <dbReference type="PROSITE-ProRule" id="PRU00464"/>
    </source>
</evidence>
<dbReference type="SUPFAM" id="SSF54197">
    <property type="entry name" value="HIT-like"/>
    <property type="match status" value="1"/>
</dbReference>
<sequence>MASFPGRAIHFGTFNVTSQVFHVTKHSFALVNLKPLLPGHILVSPLAVKPALADLTYDEVTDLFLTVTRIQRTLKRLYKADAFNIAVQDGEAAGQSVPHVHCHVIPRSAGDPGGDDKVHEWLESEEGDVGGHQRQAQSRGSGERKVGQWASDGERKARSKEEMEREAEWLRDEVEKDVSHDDPSLHPRDSSKLSNMMFSSCLLAAMATLSLALPLAPHEDNGPPSSPDRFAFLHDLPSPPWTLSPRRPFPSAPREGIDFPTSLDKVSPTKTLHPTASPSDVLFMAPDPPMNVAPGSFRAASFLRVPFVRRDDTDTTVPITVVSTERLPAGKKECKVWRVTESSDGMFSPSCQTWGSDPDGSTTDDQMLELWSVNYVEPICGRVKPEAVLPVIPSPSMDPKSWFSGPLHFGHGPAVPSSGLIPREVQDTDNKLMNPSQFLSGYILPKLCKNDPCSPHCSHRTPGLICTSTAGGPEQLAGTGELSAREDKPETVYDPAANVGPVGLPSVAPLDQLVDEVKDGGEKLVAEGKEAGKKLVADGEKLGEKLVVEGKEVGGELMVVEKEIVREAKDMFATGREEVAQLLDSPRSSDTLDVGTGR</sequence>
<evidence type="ECO:0000259" key="7">
    <source>
        <dbReference type="PROSITE" id="PS51084"/>
    </source>
</evidence>
<comment type="caution">
    <text evidence="8">The sequence shown here is derived from an EMBL/GenBank/DDBJ whole genome shotgun (WGS) entry which is preliminary data.</text>
</comment>
<dbReference type="InterPro" id="IPR039383">
    <property type="entry name" value="FHIT"/>
</dbReference>
<dbReference type="Gene3D" id="3.30.428.10">
    <property type="entry name" value="HIT-like"/>
    <property type="match status" value="1"/>
</dbReference>
<dbReference type="GO" id="GO:0000166">
    <property type="term" value="F:nucleotide binding"/>
    <property type="evidence" value="ECO:0007669"/>
    <property type="project" value="UniProtKB-KW"/>
</dbReference>
<dbReference type="AlphaFoldDB" id="A0A4U0TZW9"/>
<keyword evidence="1" id="KW-0547">Nucleotide-binding</keyword>
<keyword evidence="2" id="KW-0378">Hydrolase</keyword>
<dbReference type="STRING" id="329885.A0A4U0TZW9"/>
<feature type="binding site" evidence="4">
    <location>
        <position position="32"/>
    </location>
    <ligand>
        <name>substrate</name>
    </ligand>
</feature>
<evidence type="ECO:0000256" key="2">
    <source>
        <dbReference type="ARBA" id="ARBA00022801"/>
    </source>
</evidence>
<feature type="binding site" evidence="4">
    <location>
        <position position="88"/>
    </location>
    <ligand>
        <name>substrate</name>
    </ligand>
</feature>
<feature type="compositionally biased region" description="Basic and acidic residues" evidence="6">
    <location>
        <begin position="141"/>
        <end position="191"/>
    </location>
</feature>
<dbReference type="PANTHER" id="PTHR46243">
    <property type="entry name" value="BIS(5'-ADENOSYL)-TRIPHOSPHATASE"/>
    <property type="match status" value="1"/>
</dbReference>
<evidence type="ECO:0000256" key="1">
    <source>
        <dbReference type="ARBA" id="ARBA00022741"/>
    </source>
</evidence>
<feature type="binding site" evidence="4">
    <location>
        <begin position="94"/>
        <end position="97"/>
    </location>
    <ligand>
        <name>substrate</name>
    </ligand>
</feature>
<dbReference type="PROSITE" id="PS51084">
    <property type="entry name" value="HIT_2"/>
    <property type="match status" value="1"/>
</dbReference>
<feature type="short sequence motif" description="Histidine triad motif" evidence="5">
    <location>
        <begin position="99"/>
        <end position="103"/>
    </location>
</feature>
<dbReference type="Pfam" id="PF01230">
    <property type="entry name" value="HIT"/>
    <property type="match status" value="1"/>
</dbReference>
<proteinExistence type="predicted"/>
<dbReference type="GO" id="GO:0016787">
    <property type="term" value="F:hydrolase activity"/>
    <property type="evidence" value="ECO:0007669"/>
    <property type="project" value="UniProtKB-KW"/>
</dbReference>
<dbReference type="InterPro" id="IPR036265">
    <property type="entry name" value="HIT-like_sf"/>
</dbReference>
<name>A0A4U0TZW9_9PEZI</name>
<dbReference type="OrthoDB" id="10337728at2759"/>
<feature type="region of interest" description="Disordered" evidence="6">
    <location>
        <begin position="124"/>
        <end position="192"/>
    </location>
</feature>